<dbReference type="PANTHER" id="PTHR11776:SF7">
    <property type="entry name" value="PHOSPHORIBOSYLTRANSFERASE DOMAIN-CONTAINING PROTEIN"/>
    <property type="match status" value="1"/>
</dbReference>
<dbReference type="InterPro" id="IPR029057">
    <property type="entry name" value="PRTase-like"/>
</dbReference>
<organism evidence="10 11">
    <name type="scientific">Streptacidiphilus monticola</name>
    <dbReference type="NCBI Taxonomy" id="2161674"/>
    <lineage>
        <taxon>Bacteria</taxon>
        <taxon>Bacillati</taxon>
        <taxon>Actinomycetota</taxon>
        <taxon>Actinomycetes</taxon>
        <taxon>Kitasatosporales</taxon>
        <taxon>Streptomycetaceae</taxon>
        <taxon>Streptacidiphilus</taxon>
    </lineage>
</organism>
<comment type="subcellular location">
    <subcellularLocation>
        <location evidence="1">Cytoplasm</location>
    </subcellularLocation>
</comment>
<feature type="domain" description="Phosphoribosyltransferase" evidence="9">
    <location>
        <begin position="20"/>
        <end position="132"/>
    </location>
</feature>
<keyword evidence="11" id="KW-1185">Reference proteome</keyword>
<evidence type="ECO:0000313" key="11">
    <source>
        <dbReference type="Proteomes" id="UP001596174"/>
    </source>
</evidence>
<evidence type="ECO:0000256" key="1">
    <source>
        <dbReference type="ARBA" id="ARBA00004496"/>
    </source>
</evidence>
<dbReference type="InterPro" id="IPR000836">
    <property type="entry name" value="PRTase_dom"/>
</dbReference>
<dbReference type="InterPro" id="IPR050120">
    <property type="entry name" value="Adenine_PRTase"/>
</dbReference>
<reference evidence="11" key="1">
    <citation type="journal article" date="2019" name="Int. J. Syst. Evol. Microbiol.">
        <title>The Global Catalogue of Microorganisms (GCM) 10K type strain sequencing project: providing services to taxonomists for standard genome sequencing and annotation.</title>
        <authorList>
            <consortium name="The Broad Institute Genomics Platform"/>
            <consortium name="The Broad Institute Genome Sequencing Center for Infectious Disease"/>
            <person name="Wu L."/>
            <person name="Ma J."/>
        </authorList>
    </citation>
    <scope>NUCLEOTIDE SEQUENCE [LARGE SCALE GENOMIC DNA]</scope>
    <source>
        <strain evidence="11">JCM 4816</strain>
    </source>
</reference>
<evidence type="ECO:0000256" key="4">
    <source>
        <dbReference type="ARBA" id="ARBA00022490"/>
    </source>
</evidence>
<dbReference type="EMBL" id="JBHSQJ010000230">
    <property type="protein sequence ID" value="MFC5911718.1"/>
    <property type="molecule type" value="Genomic_DNA"/>
</dbReference>
<evidence type="ECO:0000256" key="2">
    <source>
        <dbReference type="ARBA" id="ARBA00008391"/>
    </source>
</evidence>
<keyword evidence="5 10" id="KW-0328">Glycosyltransferase</keyword>
<dbReference type="Gene3D" id="3.40.50.2020">
    <property type="match status" value="1"/>
</dbReference>
<evidence type="ECO:0000313" key="10">
    <source>
        <dbReference type="EMBL" id="MFC5911718.1"/>
    </source>
</evidence>
<dbReference type="Proteomes" id="UP001596174">
    <property type="component" value="Unassembled WGS sequence"/>
</dbReference>
<comment type="caution">
    <text evidence="10">The sequence shown here is derived from an EMBL/GenBank/DDBJ whole genome shotgun (WGS) entry which is preliminary data.</text>
</comment>
<proteinExistence type="inferred from homology"/>
<name>A0ABW1GBU2_9ACTN</name>
<comment type="subunit">
    <text evidence="3">Homodimer.</text>
</comment>
<keyword evidence="7" id="KW-0660">Purine salvage</keyword>
<evidence type="ECO:0000256" key="3">
    <source>
        <dbReference type="ARBA" id="ARBA00011738"/>
    </source>
</evidence>
<keyword evidence="4" id="KW-0963">Cytoplasm</keyword>
<dbReference type="Pfam" id="PF00156">
    <property type="entry name" value="Pribosyltran"/>
    <property type="match status" value="1"/>
</dbReference>
<dbReference type="CDD" id="cd06223">
    <property type="entry name" value="PRTases_typeI"/>
    <property type="match status" value="1"/>
</dbReference>
<gene>
    <name evidence="10" type="ORF">ACFP3V_31500</name>
</gene>
<evidence type="ECO:0000256" key="7">
    <source>
        <dbReference type="ARBA" id="ARBA00022726"/>
    </source>
</evidence>
<dbReference type="GO" id="GO:0016757">
    <property type="term" value="F:glycosyltransferase activity"/>
    <property type="evidence" value="ECO:0007669"/>
    <property type="project" value="UniProtKB-KW"/>
</dbReference>
<accession>A0ABW1GBU2</accession>
<evidence type="ECO:0000256" key="8">
    <source>
        <dbReference type="ARBA" id="ARBA00025704"/>
    </source>
</evidence>
<comment type="pathway">
    <text evidence="8">Purine metabolism.</text>
</comment>
<dbReference type="RefSeq" id="WP_380591171.1">
    <property type="nucleotide sequence ID" value="NZ_JBHSQJ010000230.1"/>
</dbReference>
<dbReference type="PANTHER" id="PTHR11776">
    <property type="entry name" value="ADENINE PHOSPHORIBOSYLTRANSFERASE"/>
    <property type="match status" value="1"/>
</dbReference>
<comment type="similarity">
    <text evidence="2">Belongs to the purine/pyrimidine phosphoribosyltransferase family.</text>
</comment>
<protein>
    <submittedName>
        <fullName evidence="10">Phosphoribosyltransferase family protein</fullName>
    </submittedName>
</protein>
<evidence type="ECO:0000256" key="5">
    <source>
        <dbReference type="ARBA" id="ARBA00022676"/>
    </source>
</evidence>
<sequence>ACNGIGRWAGWAPCCSLRSAVCGVESRGFLFGAAVAVELGVGFVPIRKEHGLFPGPKLTRDASFPDYRGARHRLRIQRRSVTAADHVLLVDDWIETGSQARTVKAMVEACGGSWAGCSVIVDQADALGDDVRQALGVRGIVHASELPPHPN</sequence>
<feature type="non-terminal residue" evidence="10">
    <location>
        <position position="1"/>
    </location>
</feature>
<evidence type="ECO:0000259" key="9">
    <source>
        <dbReference type="Pfam" id="PF00156"/>
    </source>
</evidence>
<keyword evidence="6" id="KW-0808">Transferase</keyword>
<evidence type="ECO:0000256" key="6">
    <source>
        <dbReference type="ARBA" id="ARBA00022679"/>
    </source>
</evidence>
<dbReference type="SUPFAM" id="SSF53271">
    <property type="entry name" value="PRTase-like"/>
    <property type="match status" value="1"/>
</dbReference>